<gene>
    <name evidence="1" type="ORF">C1SCF055_LOCUS40025</name>
</gene>
<dbReference type="GO" id="GO:0008168">
    <property type="term" value="F:methyltransferase activity"/>
    <property type="evidence" value="ECO:0007669"/>
    <property type="project" value="UniProtKB-KW"/>
</dbReference>
<dbReference type="Gene3D" id="3.40.50.150">
    <property type="entry name" value="Vaccinia Virus protein VP39"/>
    <property type="match status" value="1"/>
</dbReference>
<dbReference type="EMBL" id="CAMXCT020006518">
    <property type="protein sequence ID" value="CAL1168554.1"/>
    <property type="molecule type" value="Genomic_DNA"/>
</dbReference>
<reference evidence="1" key="1">
    <citation type="submission" date="2022-10" db="EMBL/GenBank/DDBJ databases">
        <authorList>
            <person name="Chen Y."/>
            <person name="Dougan E. K."/>
            <person name="Chan C."/>
            <person name="Rhodes N."/>
            <person name="Thang M."/>
        </authorList>
    </citation>
    <scope>NUCLEOTIDE SEQUENCE</scope>
</reference>
<dbReference type="AlphaFoldDB" id="A0A9P1GL89"/>
<keyword evidence="3" id="KW-0808">Transferase</keyword>
<dbReference type="OrthoDB" id="540004at2759"/>
<evidence type="ECO:0000313" key="2">
    <source>
        <dbReference type="EMBL" id="CAL1168554.1"/>
    </source>
</evidence>
<dbReference type="Proteomes" id="UP001152797">
    <property type="component" value="Unassembled WGS sequence"/>
</dbReference>
<reference evidence="2" key="2">
    <citation type="submission" date="2024-04" db="EMBL/GenBank/DDBJ databases">
        <authorList>
            <person name="Chen Y."/>
            <person name="Shah S."/>
            <person name="Dougan E. K."/>
            <person name="Thang M."/>
            <person name="Chan C."/>
        </authorList>
    </citation>
    <scope>NUCLEOTIDE SEQUENCE [LARGE SCALE GENOMIC DNA]</scope>
</reference>
<sequence length="279" mass="30485">MATYPDVGDVMTETLKGTANETGFEMAMASPLLEHFAAAYDGQHPLLDMGCAYGRNVCSALKLLPYDEDAKVKVIACDCAQEHLDAVDALQIPEIRTVFGMLPSDLKEVQGIAAEVGGFSGILVSEVLHFLTGDAIEESIKNFKDLLAPGGRLCITMFSPYANISGRNCPVGAHWRRIFDERQQSGYKWPGEDINLKALVHELQASLSSDERAMSCFPSYFHVVTAQQLKNALEAAGFQVLLAREDRHPGHAPHFHNDGRESTQLVAVKQMPRLPEAGA</sequence>
<dbReference type="EMBL" id="CAMXCT030006518">
    <property type="protein sequence ID" value="CAL4802491.1"/>
    <property type="molecule type" value="Genomic_DNA"/>
</dbReference>
<evidence type="ECO:0000313" key="1">
    <source>
        <dbReference type="EMBL" id="CAI4015179.1"/>
    </source>
</evidence>
<protein>
    <submittedName>
        <fullName evidence="3">Methyltransferase domain-containing protein</fullName>
    </submittedName>
</protein>
<accession>A0A9P1GL89</accession>
<proteinExistence type="predicted"/>
<dbReference type="Pfam" id="PF13489">
    <property type="entry name" value="Methyltransf_23"/>
    <property type="match status" value="1"/>
</dbReference>
<dbReference type="SUPFAM" id="SSF53335">
    <property type="entry name" value="S-adenosyl-L-methionine-dependent methyltransferases"/>
    <property type="match status" value="1"/>
</dbReference>
<comment type="caution">
    <text evidence="1">The sequence shown here is derived from an EMBL/GenBank/DDBJ whole genome shotgun (WGS) entry which is preliminary data.</text>
</comment>
<dbReference type="CDD" id="cd02440">
    <property type="entry name" value="AdoMet_MTases"/>
    <property type="match status" value="1"/>
</dbReference>
<keyword evidence="4" id="KW-1185">Reference proteome</keyword>
<keyword evidence="3" id="KW-0489">Methyltransferase</keyword>
<dbReference type="InterPro" id="IPR029063">
    <property type="entry name" value="SAM-dependent_MTases_sf"/>
</dbReference>
<name>A0A9P1GL89_9DINO</name>
<evidence type="ECO:0000313" key="4">
    <source>
        <dbReference type="Proteomes" id="UP001152797"/>
    </source>
</evidence>
<evidence type="ECO:0000313" key="3">
    <source>
        <dbReference type="EMBL" id="CAL4802491.1"/>
    </source>
</evidence>
<dbReference type="GO" id="GO:0032259">
    <property type="term" value="P:methylation"/>
    <property type="evidence" value="ECO:0007669"/>
    <property type="project" value="UniProtKB-KW"/>
</dbReference>
<dbReference type="PANTHER" id="PTHR43861:SF1">
    <property type="entry name" value="TRANS-ACONITATE 2-METHYLTRANSFERASE"/>
    <property type="match status" value="1"/>
</dbReference>
<organism evidence="1">
    <name type="scientific">Cladocopium goreaui</name>
    <dbReference type="NCBI Taxonomy" id="2562237"/>
    <lineage>
        <taxon>Eukaryota</taxon>
        <taxon>Sar</taxon>
        <taxon>Alveolata</taxon>
        <taxon>Dinophyceae</taxon>
        <taxon>Suessiales</taxon>
        <taxon>Symbiodiniaceae</taxon>
        <taxon>Cladocopium</taxon>
    </lineage>
</organism>
<dbReference type="PANTHER" id="PTHR43861">
    <property type="entry name" value="TRANS-ACONITATE 2-METHYLTRANSFERASE-RELATED"/>
    <property type="match status" value="1"/>
</dbReference>
<dbReference type="EMBL" id="CAMXCT010006518">
    <property type="protein sequence ID" value="CAI4015179.1"/>
    <property type="molecule type" value="Genomic_DNA"/>
</dbReference>